<keyword evidence="14" id="KW-1185">Reference proteome</keyword>
<dbReference type="EC" id="2.4.1.17" evidence="12"/>
<keyword evidence="8 12" id="KW-0472">Membrane</keyword>
<dbReference type="AlphaFoldDB" id="A0A9P0F3L6"/>
<comment type="similarity">
    <text evidence="2 11">Belongs to the UDP-glycosyltransferase family.</text>
</comment>
<dbReference type="SUPFAM" id="SSF53756">
    <property type="entry name" value="UDP-Glycosyltransferase/glycogen phosphorylase"/>
    <property type="match status" value="1"/>
</dbReference>
<keyword evidence="6" id="KW-0256">Endoplasmic reticulum</keyword>
<keyword evidence="4 11" id="KW-0808">Transferase</keyword>
<evidence type="ECO:0000256" key="1">
    <source>
        <dbReference type="ARBA" id="ARBA00004240"/>
    </source>
</evidence>
<evidence type="ECO:0000256" key="3">
    <source>
        <dbReference type="ARBA" id="ARBA00022676"/>
    </source>
</evidence>
<evidence type="ECO:0000256" key="7">
    <source>
        <dbReference type="ARBA" id="ARBA00022989"/>
    </source>
</evidence>
<sequence>MFAISTLVLLLCGYATEGYKILIFFPTPSFSHQQPAMVLTEALIKRGHELFVVSPNVVPGLENNYTFVNLSDSYWLLQREEGKNEGGINLQKQWDKWEFWKEAQSFANIPVHQFKMKEFLDFQRRVKDENIKFDVIITEAFFMPFTCAMSRYLNGENGKPIITMSTLSIDYLNENFLGSTVHLSYVPSIMDPYTDRMTLWQKIDNWYSIYVMLSTYKTNAEQRAREFFSENYGPAATALIDGCWSNASLAMLSTNMLYYYPRQLAPNVIELGPMHIRNPEKLPQNLQEWLDGAADGVIYFSLGSNMKSKSLPLDVRSNLLRVFKDLPSGYRVLWKWELDGKIPGQSDNILAQKWLPQQSVLAHPKVKVFVTQGGLQSFQEAVHYGVPTVGVPYFADQESIVAKMVDAGIGARLRPQELGSFEKVKSVFEEVLFTKSYAANMTRHSLISRDFTPHSVERGVFWVEHVARHGGAAHLRPSTADATVFEYLCLDILSVILAVGLVVAVVGISVLRRLVSAIAQSSSTKIKKS</sequence>
<evidence type="ECO:0000256" key="8">
    <source>
        <dbReference type="ARBA" id="ARBA00023136"/>
    </source>
</evidence>
<dbReference type="FunFam" id="3.40.50.2000:FF:000050">
    <property type="entry name" value="UDP-glucuronosyltransferase"/>
    <property type="match status" value="1"/>
</dbReference>
<comment type="subcellular location">
    <subcellularLocation>
        <location evidence="10">Endomembrane system</location>
        <topology evidence="10">Single-pass type I membrane protein</topology>
    </subcellularLocation>
    <subcellularLocation>
        <location evidence="1">Endoplasmic reticulum</location>
    </subcellularLocation>
    <subcellularLocation>
        <location evidence="12">Membrane</location>
        <topology evidence="12">Single-pass membrane protein</topology>
    </subcellularLocation>
</comment>
<evidence type="ECO:0000256" key="4">
    <source>
        <dbReference type="ARBA" id="ARBA00022679"/>
    </source>
</evidence>
<dbReference type="CDD" id="cd03784">
    <property type="entry name" value="GT1_Gtf-like"/>
    <property type="match status" value="1"/>
</dbReference>
<dbReference type="PANTHER" id="PTHR48043:SF159">
    <property type="entry name" value="EG:EG0003.4 PROTEIN-RELATED"/>
    <property type="match status" value="1"/>
</dbReference>
<dbReference type="EMBL" id="OU963864">
    <property type="protein sequence ID" value="CAH0386774.1"/>
    <property type="molecule type" value="Genomic_DNA"/>
</dbReference>
<evidence type="ECO:0000313" key="13">
    <source>
        <dbReference type="EMBL" id="CAH0386774.1"/>
    </source>
</evidence>
<protein>
    <recommendedName>
        <fullName evidence="12">UDP-glucuronosyltransferase</fullName>
        <ecNumber evidence="12">2.4.1.17</ecNumber>
    </recommendedName>
</protein>
<evidence type="ECO:0000256" key="2">
    <source>
        <dbReference type="ARBA" id="ARBA00009995"/>
    </source>
</evidence>
<feature type="transmembrane region" description="Helical" evidence="12">
    <location>
        <begin position="492"/>
        <end position="511"/>
    </location>
</feature>
<dbReference type="GO" id="GO:0005783">
    <property type="term" value="C:endoplasmic reticulum"/>
    <property type="evidence" value="ECO:0007669"/>
    <property type="project" value="UniProtKB-SubCell"/>
</dbReference>
<evidence type="ECO:0000256" key="10">
    <source>
        <dbReference type="ARBA" id="ARBA00046288"/>
    </source>
</evidence>
<keyword evidence="12" id="KW-0732">Signal</keyword>
<comment type="catalytic activity">
    <reaction evidence="12">
        <text>glucuronate acceptor + UDP-alpha-D-glucuronate = acceptor beta-D-glucuronoside + UDP + H(+)</text>
        <dbReference type="Rhea" id="RHEA:21032"/>
        <dbReference type="ChEBI" id="CHEBI:15378"/>
        <dbReference type="ChEBI" id="CHEBI:58052"/>
        <dbReference type="ChEBI" id="CHEBI:58223"/>
        <dbReference type="ChEBI" id="CHEBI:132367"/>
        <dbReference type="ChEBI" id="CHEBI:132368"/>
        <dbReference type="EC" id="2.4.1.17"/>
    </reaction>
</comment>
<dbReference type="GO" id="GO:0015020">
    <property type="term" value="F:glucuronosyltransferase activity"/>
    <property type="evidence" value="ECO:0007669"/>
    <property type="project" value="UniProtKB-EC"/>
</dbReference>
<evidence type="ECO:0000256" key="12">
    <source>
        <dbReference type="RuleBase" id="RU362059"/>
    </source>
</evidence>
<gene>
    <name evidence="13" type="ORF">BEMITA_LOCUS5848</name>
</gene>
<dbReference type="GO" id="GO:0016020">
    <property type="term" value="C:membrane"/>
    <property type="evidence" value="ECO:0007669"/>
    <property type="project" value="UniProtKB-SubCell"/>
</dbReference>
<evidence type="ECO:0000313" key="14">
    <source>
        <dbReference type="Proteomes" id="UP001152759"/>
    </source>
</evidence>
<reference evidence="13" key="1">
    <citation type="submission" date="2021-12" db="EMBL/GenBank/DDBJ databases">
        <authorList>
            <person name="King R."/>
        </authorList>
    </citation>
    <scope>NUCLEOTIDE SEQUENCE</scope>
</reference>
<evidence type="ECO:0000256" key="5">
    <source>
        <dbReference type="ARBA" id="ARBA00022692"/>
    </source>
</evidence>
<feature type="signal peptide" evidence="12">
    <location>
        <begin position="1"/>
        <end position="18"/>
    </location>
</feature>
<dbReference type="Pfam" id="PF00201">
    <property type="entry name" value="UDPGT"/>
    <property type="match status" value="1"/>
</dbReference>
<keyword evidence="7 12" id="KW-1133">Transmembrane helix</keyword>
<keyword evidence="5 12" id="KW-0812">Transmembrane</keyword>
<keyword evidence="9" id="KW-0325">Glycoprotein</keyword>
<organism evidence="13 14">
    <name type="scientific">Bemisia tabaci</name>
    <name type="common">Sweetpotato whitefly</name>
    <name type="synonym">Aleurodes tabaci</name>
    <dbReference type="NCBI Taxonomy" id="7038"/>
    <lineage>
        <taxon>Eukaryota</taxon>
        <taxon>Metazoa</taxon>
        <taxon>Ecdysozoa</taxon>
        <taxon>Arthropoda</taxon>
        <taxon>Hexapoda</taxon>
        <taxon>Insecta</taxon>
        <taxon>Pterygota</taxon>
        <taxon>Neoptera</taxon>
        <taxon>Paraneoptera</taxon>
        <taxon>Hemiptera</taxon>
        <taxon>Sternorrhyncha</taxon>
        <taxon>Aleyrodoidea</taxon>
        <taxon>Aleyrodidae</taxon>
        <taxon>Aleyrodinae</taxon>
        <taxon>Bemisia</taxon>
    </lineage>
</organism>
<dbReference type="PANTHER" id="PTHR48043">
    <property type="entry name" value="EG:EG0003.4 PROTEIN-RELATED"/>
    <property type="match status" value="1"/>
</dbReference>
<name>A0A9P0F3L6_BEMTA</name>
<proteinExistence type="inferred from homology"/>
<dbReference type="InterPro" id="IPR035595">
    <property type="entry name" value="UDP_glycos_trans_CS"/>
</dbReference>
<feature type="chain" id="PRO_5040547378" description="UDP-glucuronosyltransferase" evidence="12">
    <location>
        <begin position="19"/>
        <end position="529"/>
    </location>
</feature>
<evidence type="ECO:0000256" key="6">
    <source>
        <dbReference type="ARBA" id="ARBA00022824"/>
    </source>
</evidence>
<evidence type="ECO:0000256" key="11">
    <source>
        <dbReference type="RuleBase" id="RU003718"/>
    </source>
</evidence>
<dbReference type="Gene3D" id="3.40.50.2000">
    <property type="entry name" value="Glycogen Phosphorylase B"/>
    <property type="match status" value="1"/>
</dbReference>
<evidence type="ECO:0000256" key="9">
    <source>
        <dbReference type="ARBA" id="ARBA00023180"/>
    </source>
</evidence>
<dbReference type="InterPro" id="IPR050271">
    <property type="entry name" value="UDP-glycosyltransferase"/>
</dbReference>
<accession>A0A9P0F3L6</accession>
<dbReference type="PROSITE" id="PS00375">
    <property type="entry name" value="UDPGT"/>
    <property type="match status" value="1"/>
</dbReference>
<dbReference type="InterPro" id="IPR002213">
    <property type="entry name" value="UDP_glucos_trans"/>
</dbReference>
<dbReference type="Proteomes" id="UP001152759">
    <property type="component" value="Chromosome 3"/>
</dbReference>
<dbReference type="KEGG" id="btab:109029739"/>
<keyword evidence="3 11" id="KW-0328">Glycosyltransferase</keyword>